<sequence>MSDRTLNSGGGAVFLGNITTGRDLTIHHITEIRQVTERLSSRCIDADTSDRLLSSLQALSGTAQFTEDYAKELNASVFSNDPLLERVSRECGSILSELKRLENSLGKNENGGRVFTASLNEDVVDIRSRLISLQIHLSSINNRKIAKDLHTIKEALTQLLKIHISSGSDDASSTRSFYTTLSTPQLMNNQTRSGSDETSSIRSFYTASWIPFVDRRMWHEIVEGAISGDSPSKVPNDTITGTTLRGSGNTSITTPLVSRIDIATEDLPADKTGVEWSRSVGDETGECLLTLGWFFWFAYADQSLILVTDGGGVKSYSTILIIAALMDEVLACEKRLEREFTHYPRTFNDFRPCHYFHKVYDYANGTSFRFSLAVVEYKCMLMDLVRILAIALSRLRMTVRETIAAFKPILHAMYANPRNFITLAPKYDHSNLEAALISMAQQYCKQHDQGLCSQLDKFQWNWADIDTYTAQWGDEVSYSEQEPDAPKHHGPEYHLCQTICLTTAKFSTGSETYLLRTYHHHYNPDFMPPWVVGRATTATPLFFKALEVIGPQNSFSLKDGGIRDNNPSYCAYNEAGSLWGDDVDPTLLLSIGAGQTSKNASHASRLGITSFRLAATLSKYAKKGLPKRKVIRYTEGQDTHTTMRVIAKGGHRWYKRFEVTHGLEEIEPDQWEAGGKTLETISTATEAYLSRPEADKSLFEYAAPGQMLKQTAEKLVRTRRARELEAMIEGGEKREQWEAFMGKHLPGEREFFQKYQESWDYALLGRKG</sequence>
<name>A0A3M7MF44_9PLEO</name>
<evidence type="ECO:0000313" key="4">
    <source>
        <dbReference type="Proteomes" id="UP000265663"/>
    </source>
</evidence>
<dbReference type="GO" id="GO:0047499">
    <property type="term" value="F:calcium-independent phospholipase A2 activity"/>
    <property type="evidence" value="ECO:0007669"/>
    <property type="project" value="TreeGrafter"/>
</dbReference>
<keyword evidence="2" id="KW-0442">Lipid degradation</keyword>
<evidence type="ECO:0000256" key="1">
    <source>
        <dbReference type="ARBA" id="ARBA00022801"/>
    </source>
</evidence>
<dbReference type="AlphaFoldDB" id="A0A3M7MF44"/>
<dbReference type="Gene3D" id="3.40.1090.10">
    <property type="entry name" value="Cytosolic phospholipase A2 catalytic domain"/>
    <property type="match status" value="1"/>
</dbReference>
<protein>
    <submittedName>
        <fullName evidence="3">Patatin phospholipase a2-related</fullName>
    </submittedName>
</protein>
<reference evidence="3 4" key="1">
    <citation type="journal article" date="2014" name="PLoS ONE">
        <title>De novo Genome Assembly of the Fungal Plant Pathogen Pyrenophora semeniperda.</title>
        <authorList>
            <person name="Soliai M.M."/>
            <person name="Meyer S.E."/>
            <person name="Udall J.A."/>
            <person name="Elzinga D.E."/>
            <person name="Hermansen R.A."/>
            <person name="Bodily P.M."/>
            <person name="Hart A.A."/>
            <person name="Coleman C.E."/>
        </authorList>
    </citation>
    <scope>NUCLEOTIDE SEQUENCE [LARGE SCALE GENOMIC DNA]</scope>
    <source>
        <strain evidence="3 4">CCB06</strain>
        <tissue evidence="3">Mycelium</tissue>
    </source>
</reference>
<dbReference type="PANTHER" id="PTHR24185:SF1">
    <property type="entry name" value="CALCIUM-INDEPENDENT PHOSPHOLIPASE A2-GAMMA"/>
    <property type="match status" value="1"/>
</dbReference>
<keyword evidence="2" id="KW-0443">Lipid metabolism</keyword>
<dbReference type="EMBL" id="KE747838">
    <property type="protein sequence ID" value="RMZ73131.1"/>
    <property type="molecule type" value="Genomic_DNA"/>
</dbReference>
<proteinExistence type="predicted"/>
<dbReference type="GO" id="GO:0016020">
    <property type="term" value="C:membrane"/>
    <property type="evidence" value="ECO:0007669"/>
    <property type="project" value="TreeGrafter"/>
</dbReference>
<dbReference type="GO" id="GO:0016042">
    <property type="term" value="P:lipid catabolic process"/>
    <property type="evidence" value="ECO:0007669"/>
    <property type="project" value="UniProtKB-KW"/>
</dbReference>
<dbReference type="InterPro" id="IPR016035">
    <property type="entry name" value="Acyl_Trfase/lysoPLipase"/>
</dbReference>
<dbReference type="OrthoDB" id="3693744at2759"/>
<dbReference type="Proteomes" id="UP000265663">
    <property type="component" value="Unassembled WGS sequence"/>
</dbReference>
<evidence type="ECO:0000256" key="2">
    <source>
        <dbReference type="ARBA" id="ARBA00022963"/>
    </source>
</evidence>
<keyword evidence="4" id="KW-1185">Reference proteome</keyword>
<dbReference type="PANTHER" id="PTHR24185">
    <property type="entry name" value="CALCIUM-INDEPENDENT PHOSPHOLIPASE A2-GAMMA"/>
    <property type="match status" value="1"/>
</dbReference>
<evidence type="ECO:0000313" key="3">
    <source>
        <dbReference type="EMBL" id="RMZ73131.1"/>
    </source>
</evidence>
<keyword evidence="1" id="KW-0378">Hydrolase</keyword>
<dbReference type="GO" id="GO:0019369">
    <property type="term" value="P:arachidonate metabolic process"/>
    <property type="evidence" value="ECO:0007669"/>
    <property type="project" value="TreeGrafter"/>
</dbReference>
<dbReference type="SUPFAM" id="SSF52151">
    <property type="entry name" value="FabD/lysophospholipase-like"/>
    <property type="match status" value="1"/>
</dbReference>
<gene>
    <name evidence="3" type="ORF">GMOD_00009648</name>
</gene>
<accession>A0A3M7MF44</accession>
<organism evidence="3 4">
    <name type="scientific">Pyrenophora seminiperda CCB06</name>
    <dbReference type="NCBI Taxonomy" id="1302712"/>
    <lineage>
        <taxon>Eukaryota</taxon>
        <taxon>Fungi</taxon>
        <taxon>Dikarya</taxon>
        <taxon>Ascomycota</taxon>
        <taxon>Pezizomycotina</taxon>
        <taxon>Dothideomycetes</taxon>
        <taxon>Pleosporomycetidae</taxon>
        <taxon>Pleosporales</taxon>
        <taxon>Pleosporineae</taxon>
        <taxon>Pleosporaceae</taxon>
        <taxon>Pyrenophora</taxon>
    </lineage>
</organism>